<dbReference type="EMBL" id="FMTS01000001">
    <property type="protein sequence ID" value="SCW34593.1"/>
    <property type="molecule type" value="Genomic_DNA"/>
</dbReference>
<gene>
    <name evidence="1" type="ORF">SAMN02927928_0582</name>
</gene>
<evidence type="ECO:0008006" key="3">
    <source>
        <dbReference type="Google" id="ProtNLM"/>
    </source>
</evidence>
<dbReference type="RefSeq" id="WP_090643439.1">
    <property type="nucleotide sequence ID" value="NZ_CBCRYE010000001.1"/>
</dbReference>
<accession>A0A1G4PQL9</accession>
<keyword evidence="2" id="KW-1185">Reference proteome</keyword>
<name>A0A1G4PQL9_9CAUL</name>
<evidence type="ECO:0000313" key="2">
    <source>
        <dbReference type="Proteomes" id="UP000199150"/>
    </source>
</evidence>
<protein>
    <recommendedName>
        <fullName evidence="3">SpoIIAA-like</fullName>
    </recommendedName>
</protein>
<evidence type="ECO:0000313" key="1">
    <source>
        <dbReference type="EMBL" id="SCW34593.1"/>
    </source>
</evidence>
<dbReference type="OrthoDB" id="7172619at2"/>
<reference evidence="2" key="1">
    <citation type="submission" date="2016-10" db="EMBL/GenBank/DDBJ databases">
        <authorList>
            <person name="Varghese N."/>
            <person name="Submissions S."/>
        </authorList>
    </citation>
    <scope>NUCLEOTIDE SEQUENCE [LARGE SCALE GENOMIC DNA]</scope>
    <source>
        <strain evidence="2">CGMCC 1.3431</strain>
    </source>
</reference>
<sequence>MSKRSRFAVTVDRENMILIIRFHSVRNDQEAGPDLIDLLATVETPWLFNAIFDFRRYEADLSRDYLKFLTEKWAAFTRGRDQNRSMALVGGDSDLTFNLKAMLDVMPDRRIAIFDTFDEGLDWIKTGETRRAA</sequence>
<dbReference type="STRING" id="260084.SAMN02927928_0582"/>
<dbReference type="AlphaFoldDB" id="A0A1G4PQL9"/>
<organism evidence="1 2">
    <name type="scientific">Asticcacaulis taihuensis</name>
    <dbReference type="NCBI Taxonomy" id="260084"/>
    <lineage>
        <taxon>Bacteria</taxon>
        <taxon>Pseudomonadati</taxon>
        <taxon>Pseudomonadota</taxon>
        <taxon>Alphaproteobacteria</taxon>
        <taxon>Caulobacterales</taxon>
        <taxon>Caulobacteraceae</taxon>
        <taxon>Asticcacaulis</taxon>
    </lineage>
</organism>
<dbReference type="Proteomes" id="UP000199150">
    <property type="component" value="Unassembled WGS sequence"/>
</dbReference>
<proteinExistence type="predicted"/>